<dbReference type="Proteomes" id="UP001652582">
    <property type="component" value="Chromosome 12"/>
</dbReference>
<feature type="transmembrane region" description="Helical" evidence="10">
    <location>
        <begin position="315"/>
        <end position="335"/>
    </location>
</feature>
<dbReference type="KEGG" id="bany:112052854"/>
<evidence type="ECO:0000256" key="7">
    <source>
        <dbReference type="ARBA" id="ARBA00023136"/>
    </source>
</evidence>
<sequence length="416" mass="48105">MGALNYVWRKLTNTNAMQLASGKFEIDFFESVYRLIYFVGLSSSDFSVPYLIYSVVVKTSLVLLVFCELWHLFTVRWTIDGITNSTNVILIQIGAYYRYKVMSINKDIFKDLASSMESRDFDQSTSQRREILSVWQKRNESSLKLLLSLGTCTLMAWFTYPLMDDLDYNLMLELRLPFDYKTPALYPYVYMANVLSLFYISYFVMSTDLVMQSHLMHLLCQFAVLNDCFKNILTDCKMILNDERLDLKSVHLNVKFRKEYIKRLRKLVNQHVFILNNTLRLRDVMSVPMLAQLVCSTVLICSIGFQVATSVNVNLTKWLMSVFYLGYNMFVQYVICRWCEEIKIQSEGIGEAVYCSGWENGIVMVPGVRTSILLILARANKPVRLSAGGMYDLSLEAYATVVKASYTALTVLLRFR</sequence>
<comment type="caution">
    <text evidence="10">Lacks conserved residue(s) required for the propagation of feature annotation.</text>
</comment>
<feature type="transmembrane region" description="Helical" evidence="10">
    <location>
        <begin position="183"/>
        <end position="205"/>
    </location>
</feature>
<evidence type="ECO:0000256" key="1">
    <source>
        <dbReference type="ARBA" id="ARBA00004651"/>
    </source>
</evidence>
<name>A0A6J1NLP4_BICAN</name>
<keyword evidence="2" id="KW-1003">Cell membrane</keyword>
<dbReference type="GO" id="GO:0004984">
    <property type="term" value="F:olfactory receptor activity"/>
    <property type="evidence" value="ECO:0007669"/>
    <property type="project" value="InterPro"/>
</dbReference>
<evidence type="ECO:0000256" key="5">
    <source>
        <dbReference type="ARBA" id="ARBA00022725"/>
    </source>
</evidence>
<proteinExistence type="inferred from homology"/>
<dbReference type="GO" id="GO:0005886">
    <property type="term" value="C:plasma membrane"/>
    <property type="evidence" value="ECO:0007669"/>
    <property type="project" value="UniProtKB-SubCell"/>
</dbReference>
<dbReference type="GO" id="GO:0005549">
    <property type="term" value="F:odorant binding"/>
    <property type="evidence" value="ECO:0007669"/>
    <property type="project" value="InterPro"/>
</dbReference>
<comment type="similarity">
    <text evidence="10">Belongs to the insect chemoreceptor superfamily. Heteromeric odorant receptor channel (TC 1.A.69) family.</text>
</comment>
<accession>A0A6J1NLP4</accession>
<dbReference type="RefSeq" id="XP_023947854.1">
    <property type="nucleotide sequence ID" value="XM_024092086.2"/>
</dbReference>
<keyword evidence="11" id="KW-1185">Reference proteome</keyword>
<evidence type="ECO:0000256" key="9">
    <source>
        <dbReference type="ARBA" id="ARBA00023224"/>
    </source>
</evidence>
<feature type="transmembrane region" description="Helical" evidence="10">
    <location>
        <begin position="50"/>
        <end position="73"/>
    </location>
</feature>
<evidence type="ECO:0000256" key="4">
    <source>
        <dbReference type="ARBA" id="ARBA00022692"/>
    </source>
</evidence>
<dbReference type="PANTHER" id="PTHR21137:SF35">
    <property type="entry name" value="ODORANT RECEPTOR 19A-RELATED"/>
    <property type="match status" value="1"/>
</dbReference>
<evidence type="ECO:0000313" key="11">
    <source>
        <dbReference type="Proteomes" id="UP001652582"/>
    </source>
</evidence>
<reference evidence="12" key="1">
    <citation type="submission" date="2025-08" db="UniProtKB">
        <authorList>
            <consortium name="RefSeq"/>
        </authorList>
    </citation>
    <scope>IDENTIFICATION</scope>
</reference>
<dbReference type="GO" id="GO:0007165">
    <property type="term" value="P:signal transduction"/>
    <property type="evidence" value="ECO:0007669"/>
    <property type="project" value="UniProtKB-KW"/>
</dbReference>
<dbReference type="Pfam" id="PF02949">
    <property type="entry name" value="7tm_6"/>
    <property type="match status" value="1"/>
</dbReference>
<protein>
    <recommendedName>
        <fullName evidence="10">Odorant receptor</fullName>
    </recommendedName>
</protein>
<evidence type="ECO:0000256" key="10">
    <source>
        <dbReference type="RuleBase" id="RU351113"/>
    </source>
</evidence>
<keyword evidence="9 10" id="KW-0807">Transducer</keyword>
<evidence type="ECO:0000256" key="3">
    <source>
        <dbReference type="ARBA" id="ARBA00022606"/>
    </source>
</evidence>
<comment type="subcellular location">
    <subcellularLocation>
        <location evidence="1 10">Cell membrane</location>
        <topology evidence="1 10">Multi-pass membrane protein</topology>
    </subcellularLocation>
</comment>
<evidence type="ECO:0000256" key="2">
    <source>
        <dbReference type="ARBA" id="ARBA00022475"/>
    </source>
</evidence>
<evidence type="ECO:0000313" key="12">
    <source>
        <dbReference type="RefSeq" id="XP_023947854.1"/>
    </source>
</evidence>
<organism evidence="11 12">
    <name type="scientific">Bicyclus anynana</name>
    <name type="common">Squinting bush brown butterfly</name>
    <dbReference type="NCBI Taxonomy" id="110368"/>
    <lineage>
        <taxon>Eukaryota</taxon>
        <taxon>Metazoa</taxon>
        <taxon>Ecdysozoa</taxon>
        <taxon>Arthropoda</taxon>
        <taxon>Hexapoda</taxon>
        <taxon>Insecta</taxon>
        <taxon>Pterygota</taxon>
        <taxon>Neoptera</taxon>
        <taxon>Endopterygota</taxon>
        <taxon>Lepidoptera</taxon>
        <taxon>Glossata</taxon>
        <taxon>Ditrysia</taxon>
        <taxon>Papilionoidea</taxon>
        <taxon>Nymphalidae</taxon>
        <taxon>Satyrinae</taxon>
        <taxon>Satyrini</taxon>
        <taxon>Mycalesina</taxon>
        <taxon>Bicyclus</taxon>
    </lineage>
</organism>
<dbReference type="GeneID" id="112052854"/>
<feature type="transmembrane region" description="Helical" evidence="10">
    <location>
        <begin position="289"/>
        <end position="309"/>
    </location>
</feature>
<keyword evidence="4 10" id="KW-0812">Transmembrane</keyword>
<keyword evidence="6 10" id="KW-1133">Transmembrane helix</keyword>
<gene>
    <name evidence="12" type="primary">LOC112052854</name>
</gene>
<dbReference type="InterPro" id="IPR004117">
    <property type="entry name" value="7tm6_olfct_rcpt"/>
</dbReference>
<dbReference type="AlphaFoldDB" id="A0A6J1NLP4"/>
<keyword evidence="5 10" id="KW-0552">Olfaction</keyword>
<keyword evidence="8 10" id="KW-0675">Receptor</keyword>
<dbReference type="OrthoDB" id="7539170at2759"/>
<evidence type="ECO:0000256" key="8">
    <source>
        <dbReference type="ARBA" id="ARBA00023170"/>
    </source>
</evidence>
<keyword evidence="7 10" id="KW-0472">Membrane</keyword>
<evidence type="ECO:0000256" key="6">
    <source>
        <dbReference type="ARBA" id="ARBA00022989"/>
    </source>
</evidence>
<dbReference type="PANTHER" id="PTHR21137">
    <property type="entry name" value="ODORANT RECEPTOR"/>
    <property type="match status" value="1"/>
</dbReference>
<feature type="transmembrane region" description="Helical" evidence="10">
    <location>
        <begin position="145"/>
        <end position="163"/>
    </location>
</feature>
<keyword evidence="3 10" id="KW-0716">Sensory transduction</keyword>